<gene>
    <name evidence="2" type="ORF">Sf11_gp60</name>
</gene>
<protein>
    <submittedName>
        <fullName evidence="2">HNH homing endonuclease</fullName>
    </submittedName>
</protein>
<keyword evidence="2" id="KW-0255">Endonuclease</keyword>
<dbReference type="InterPro" id="IPR016177">
    <property type="entry name" value="DNA-bd_dom_sf"/>
</dbReference>
<accession>A0A291AXF2</accession>
<dbReference type="Gene3D" id="3.90.75.20">
    <property type="match status" value="1"/>
</dbReference>
<dbReference type="SUPFAM" id="SSF54171">
    <property type="entry name" value="DNA-binding domain"/>
    <property type="match status" value="1"/>
</dbReference>
<keyword evidence="2" id="KW-0540">Nuclease</keyword>
<dbReference type="InterPro" id="IPR003615">
    <property type="entry name" value="HNH_nuc"/>
</dbReference>
<dbReference type="SUPFAM" id="SSF54060">
    <property type="entry name" value="His-Me finger endonucleases"/>
    <property type="match status" value="1"/>
</dbReference>
<dbReference type="EMBL" id="MF158038">
    <property type="protein sequence ID" value="ATE85707.1"/>
    <property type="molecule type" value="Genomic_DNA"/>
</dbReference>
<dbReference type="Proteomes" id="UP000223389">
    <property type="component" value="Segment"/>
</dbReference>
<keyword evidence="3" id="KW-1185">Reference proteome</keyword>
<dbReference type="InterPro" id="IPR044925">
    <property type="entry name" value="His-Me_finger_sf"/>
</dbReference>
<proteinExistence type="predicted"/>
<keyword evidence="2" id="KW-0378">Hydrolase</keyword>
<sequence length="161" mass="18567">MKQCDLFRVLSYNPESGEFTWIKSRRHGFSGRKAGSVNGKGYIQICIDGKLYLAHRLALLYVTGEMPKEVDHINRVRDDNRLCNLRPCTSSENKHNKDITSRNKTGIKGVSWYPAGNSWRVRICVNKTQIHLGYYEDIELAELVSQEARIKYAGDFNYEAY</sequence>
<dbReference type="GO" id="GO:0004519">
    <property type="term" value="F:endonuclease activity"/>
    <property type="evidence" value="ECO:0007669"/>
    <property type="project" value="UniProtKB-KW"/>
</dbReference>
<evidence type="ECO:0000313" key="2">
    <source>
        <dbReference type="EMBL" id="ATE85707.1"/>
    </source>
</evidence>
<dbReference type="Pfam" id="PF13392">
    <property type="entry name" value="HNH_3"/>
    <property type="match status" value="1"/>
</dbReference>
<organism evidence="2 3">
    <name type="scientific">Shigella phage Sf11 SMD-2017</name>
    <dbReference type="NCBI Taxonomy" id="2282196"/>
    <lineage>
        <taxon>Viruses</taxon>
        <taxon>Duplodnaviria</taxon>
        <taxon>Heunggongvirae</taxon>
        <taxon>Uroviricota</taxon>
        <taxon>Caudoviricetes</taxon>
        <taxon>Cedarrivervirus</taxon>
        <taxon>Cedarrivervirus Sf11</taxon>
    </lineage>
</organism>
<feature type="domain" description="HNH nuclease" evidence="1">
    <location>
        <begin position="52"/>
        <end position="94"/>
    </location>
</feature>
<reference evidence="2 3" key="1">
    <citation type="submission" date="2017-05" db="EMBL/GenBank/DDBJ databases">
        <title>The isolation and characterization of 16 novel Shigella-infecting phages from the environment.</title>
        <authorList>
            <person name="Doore S.M."/>
            <person name="Schrad J.R."/>
            <person name="Dover J.A."/>
            <person name="Parent K.N."/>
        </authorList>
    </citation>
    <scope>NUCLEOTIDE SEQUENCE [LARGE SCALE GENOMIC DNA]</scope>
</reference>
<name>A0A291AXF2_9CAUD</name>
<dbReference type="GO" id="GO:0003677">
    <property type="term" value="F:DNA binding"/>
    <property type="evidence" value="ECO:0007669"/>
    <property type="project" value="InterPro"/>
</dbReference>
<evidence type="ECO:0000259" key="1">
    <source>
        <dbReference type="Pfam" id="PF13392"/>
    </source>
</evidence>
<evidence type="ECO:0000313" key="3">
    <source>
        <dbReference type="Proteomes" id="UP000223389"/>
    </source>
</evidence>